<reference evidence="1 2" key="1">
    <citation type="journal article" date="2020" name="Phytopathology">
        <title>Genome Sequence Resources of Colletotrichum truncatum, C. plurivorum, C. musicola, and C. sojae: Four Species Pathogenic to Soybean (Glycine max).</title>
        <authorList>
            <person name="Rogerio F."/>
            <person name="Boufleur T.R."/>
            <person name="Ciampi-Guillardi M."/>
            <person name="Sukno S.A."/>
            <person name="Thon M.R."/>
            <person name="Massola Junior N.S."/>
            <person name="Baroncelli R."/>
        </authorList>
    </citation>
    <scope>NUCLEOTIDE SEQUENCE [LARGE SCALE GENOMIC DNA]</scope>
    <source>
        <strain evidence="1 2">CMES1059</strain>
    </source>
</reference>
<sequence>MDHCALSGQERIIMFQVVWGGRELRDTRRLLKPDYADRWFPPAFSDRSQGVRLQVNPAANLAKLISYHGNPRAAVTYFETVKERGLLTASGISLHVTAPSHTTDTSPFL</sequence>
<evidence type="ECO:0000313" key="2">
    <source>
        <dbReference type="Proteomes" id="UP000805649"/>
    </source>
</evidence>
<accession>A0ACC3YU63</accession>
<proteinExistence type="predicted"/>
<keyword evidence="2" id="KW-1185">Reference proteome</keyword>
<name>A0ACC3YU63_COLTU</name>
<evidence type="ECO:0000313" key="1">
    <source>
        <dbReference type="EMBL" id="KAL0935411.1"/>
    </source>
</evidence>
<dbReference type="EMBL" id="VUJX02000006">
    <property type="protein sequence ID" value="KAL0935411.1"/>
    <property type="molecule type" value="Genomic_DNA"/>
</dbReference>
<protein>
    <submittedName>
        <fullName evidence="1">Uncharacterized protein</fullName>
    </submittedName>
</protein>
<gene>
    <name evidence="1" type="ORF">CTRU02_210002</name>
</gene>
<dbReference type="Proteomes" id="UP000805649">
    <property type="component" value="Unassembled WGS sequence"/>
</dbReference>
<organism evidence="1 2">
    <name type="scientific">Colletotrichum truncatum</name>
    <name type="common">Anthracnose fungus</name>
    <name type="synonym">Colletotrichum capsici</name>
    <dbReference type="NCBI Taxonomy" id="5467"/>
    <lineage>
        <taxon>Eukaryota</taxon>
        <taxon>Fungi</taxon>
        <taxon>Dikarya</taxon>
        <taxon>Ascomycota</taxon>
        <taxon>Pezizomycotina</taxon>
        <taxon>Sordariomycetes</taxon>
        <taxon>Hypocreomycetidae</taxon>
        <taxon>Glomerellales</taxon>
        <taxon>Glomerellaceae</taxon>
        <taxon>Colletotrichum</taxon>
        <taxon>Colletotrichum truncatum species complex</taxon>
    </lineage>
</organism>
<comment type="caution">
    <text evidence="1">The sequence shown here is derived from an EMBL/GenBank/DDBJ whole genome shotgun (WGS) entry which is preliminary data.</text>
</comment>